<accession>A0A173RGN3</accession>
<name>A0A173RGN3_9FIRM</name>
<dbReference type="AlphaFoldDB" id="A0A173RGN3"/>
<dbReference type="RefSeq" id="WP_055184907.1">
    <property type="nucleotide sequence ID" value="NZ_CYXN01000002.1"/>
</dbReference>
<reference evidence="1 2" key="1">
    <citation type="submission" date="2015-09" db="EMBL/GenBank/DDBJ databases">
        <authorList>
            <consortium name="Pathogen Informatics"/>
        </authorList>
    </citation>
    <scope>NUCLEOTIDE SEQUENCE [LARGE SCALE GENOMIC DNA]</scope>
    <source>
        <strain evidence="1 2">2789STDY5834970</strain>
    </source>
</reference>
<organism evidence="1 2">
    <name type="scientific">Faecalibacterium prausnitzii</name>
    <dbReference type="NCBI Taxonomy" id="853"/>
    <lineage>
        <taxon>Bacteria</taxon>
        <taxon>Bacillati</taxon>
        <taxon>Bacillota</taxon>
        <taxon>Clostridia</taxon>
        <taxon>Eubacteriales</taxon>
        <taxon>Oscillospiraceae</taxon>
        <taxon>Faecalibacterium</taxon>
    </lineage>
</organism>
<protein>
    <submittedName>
        <fullName evidence="1">Uncharacterized protein</fullName>
    </submittedName>
</protein>
<sequence length="147" mass="15494">MMMPANFSAVSENEMTYVMGGSVADYLAPAMGAAQWQNFHKNLITIVGNKYVQGFLDNTVGAVFSGTWTPGNGLTGFGGQFSNIWKKNYTDNVTGESTGAQKFGYGALGVVNSILNVAGNLAAIYNLGFGTAKNIVNEGKFNFPAGV</sequence>
<dbReference type="OrthoDB" id="1860003at2"/>
<evidence type="ECO:0000313" key="1">
    <source>
        <dbReference type="EMBL" id="CUM76955.1"/>
    </source>
</evidence>
<proteinExistence type="predicted"/>
<dbReference type="EMBL" id="CYXN01000002">
    <property type="protein sequence ID" value="CUM76955.1"/>
    <property type="molecule type" value="Genomic_DNA"/>
</dbReference>
<gene>
    <name evidence="1" type="ORF">ERS852582_00441</name>
</gene>
<evidence type="ECO:0000313" key="2">
    <source>
        <dbReference type="Proteomes" id="UP000095649"/>
    </source>
</evidence>
<dbReference type="Proteomes" id="UP000095649">
    <property type="component" value="Unassembled WGS sequence"/>
</dbReference>